<dbReference type="HOGENOM" id="CLU_1858576_0_0_1"/>
<sequence length="138" mass="15281">MPGRRRRRPCPGHRCRHLRLADGGVCDLDDDTVPRAWPPPPPETWQPTPSHAPGHRRTSDLAADAPSPAPGRRRRRPRLGRLRRRPCLAAAGARDLAADALPPASWPPMPPPEEALVVVESDGWVGEEERRMGRGWGN</sequence>
<organism evidence="2 3">
    <name type="scientific">Oryza sativa subsp. indica</name>
    <name type="common">Rice</name>
    <dbReference type="NCBI Taxonomy" id="39946"/>
    <lineage>
        <taxon>Eukaryota</taxon>
        <taxon>Viridiplantae</taxon>
        <taxon>Streptophyta</taxon>
        <taxon>Embryophyta</taxon>
        <taxon>Tracheophyta</taxon>
        <taxon>Spermatophyta</taxon>
        <taxon>Magnoliopsida</taxon>
        <taxon>Liliopsida</taxon>
        <taxon>Poales</taxon>
        <taxon>Poaceae</taxon>
        <taxon>BOP clade</taxon>
        <taxon>Oryzoideae</taxon>
        <taxon>Oryzeae</taxon>
        <taxon>Oryzinae</taxon>
        <taxon>Oryza</taxon>
        <taxon>Oryza sativa</taxon>
    </lineage>
</organism>
<dbReference type="EMBL" id="CM000130">
    <property type="protein sequence ID" value="EEC79489.1"/>
    <property type="molecule type" value="Genomic_DNA"/>
</dbReference>
<feature type="region of interest" description="Disordered" evidence="1">
    <location>
        <begin position="22"/>
        <end position="87"/>
    </location>
</feature>
<gene>
    <name evidence="2" type="ORF">OsI_20536</name>
</gene>
<evidence type="ECO:0000313" key="2">
    <source>
        <dbReference type="EMBL" id="EEC79489.1"/>
    </source>
</evidence>
<evidence type="ECO:0000313" key="3">
    <source>
        <dbReference type="Proteomes" id="UP000007015"/>
    </source>
</evidence>
<dbReference type="Gramene" id="BGIOSGA020143-TA">
    <property type="protein sequence ID" value="BGIOSGA020143-PA"/>
    <property type="gene ID" value="BGIOSGA020143"/>
</dbReference>
<proteinExistence type="predicted"/>
<reference evidence="2 3" key="1">
    <citation type="journal article" date="2005" name="PLoS Biol.">
        <title>The genomes of Oryza sativa: a history of duplications.</title>
        <authorList>
            <person name="Yu J."/>
            <person name="Wang J."/>
            <person name="Lin W."/>
            <person name="Li S."/>
            <person name="Li H."/>
            <person name="Zhou J."/>
            <person name="Ni P."/>
            <person name="Dong W."/>
            <person name="Hu S."/>
            <person name="Zeng C."/>
            <person name="Zhang J."/>
            <person name="Zhang Y."/>
            <person name="Li R."/>
            <person name="Xu Z."/>
            <person name="Li S."/>
            <person name="Li X."/>
            <person name="Zheng H."/>
            <person name="Cong L."/>
            <person name="Lin L."/>
            <person name="Yin J."/>
            <person name="Geng J."/>
            <person name="Li G."/>
            <person name="Shi J."/>
            <person name="Liu J."/>
            <person name="Lv H."/>
            <person name="Li J."/>
            <person name="Wang J."/>
            <person name="Deng Y."/>
            <person name="Ran L."/>
            <person name="Shi X."/>
            <person name="Wang X."/>
            <person name="Wu Q."/>
            <person name="Li C."/>
            <person name="Ren X."/>
            <person name="Wang J."/>
            <person name="Wang X."/>
            <person name="Li D."/>
            <person name="Liu D."/>
            <person name="Zhang X."/>
            <person name="Ji Z."/>
            <person name="Zhao W."/>
            <person name="Sun Y."/>
            <person name="Zhang Z."/>
            <person name="Bao J."/>
            <person name="Han Y."/>
            <person name="Dong L."/>
            <person name="Ji J."/>
            <person name="Chen P."/>
            <person name="Wu S."/>
            <person name="Liu J."/>
            <person name="Xiao Y."/>
            <person name="Bu D."/>
            <person name="Tan J."/>
            <person name="Yang L."/>
            <person name="Ye C."/>
            <person name="Zhang J."/>
            <person name="Xu J."/>
            <person name="Zhou Y."/>
            <person name="Yu Y."/>
            <person name="Zhang B."/>
            <person name="Zhuang S."/>
            <person name="Wei H."/>
            <person name="Liu B."/>
            <person name="Lei M."/>
            <person name="Yu H."/>
            <person name="Li Y."/>
            <person name="Xu H."/>
            <person name="Wei S."/>
            <person name="He X."/>
            <person name="Fang L."/>
            <person name="Zhang Z."/>
            <person name="Zhang Y."/>
            <person name="Huang X."/>
            <person name="Su Z."/>
            <person name="Tong W."/>
            <person name="Li J."/>
            <person name="Tong Z."/>
            <person name="Li S."/>
            <person name="Ye J."/>
            <person name="Wang L."/>
            <person name="Fang L."/>
            <person name="Lei T."/>
            <person name="Chen C."/>
            <person name="Chen H."/>
            <person name="Xu Z."/>
            <person name="Li H."/>
            <person name="Huang H."/>
            <person name="Zhang F."/>
            <person name="Xu H."/>
            <person name="Li N."/>
            <person name="Zhao C."/>
            <person name="Li S."/>
            <person name="Dong L."/>
            <person name="Huang Y."/>
            <person name="Li L."/>
            <person name="Xi Y."/>
            <person name="Qi Q."/>
            <person name="Li W."/>
            <person name="Zhang B."/>
            <person name="Hu W."/>
            <person name="Zhang Y."/>
            <person name="Tian X."/>
            <person name="Jiao Y."/>
            <person name="Liang X."/>
            <person name="Jin J."/>
            <person name="Gao L."/>
            <person name="Zheng W."/>
            <person name="Hao B."/>
            <person name="Liu S."/>
            <person name="Wang W."/>
            <person name="Yuan L."/>
            <person name="Cao M."/>
            <person name="McDermott J."/>
            <person name="Samudrala R."/>
            <person name="Wang J."/>
            <person name="Wong G.K."/>
            <person name="Yang H."/>
        </authorList>
    </citation>
    <scope>NUCLEOTIDE SEQUENCE [LARGE SCALE GENOMIC DNA]</scope>
    <source>
        <strain evidence="3">cv. 93-11</strain>
    </source>
</reference>
<feature type="compositionally biased region" description="Basic residues" evidence="1">
    <location>
        <begin position="71"/>
        <end position="86"/>
    </location>
</feature>
<keyword evidence="3" id="KW-1185">Reference proteome</keyword>
<dbReference type="Proteomes" id="UP000007015">
    <property type="component" value="Chromosome 5"/>
</dbReference>
<protein>
    <submittedName>
        <fullName evidence="2">Uncharacterized protein</fullName>
    </submittedName>
</protein>
<accession>B8AZR7</accession>
<name>B8AZR7_ORYSI</name>
<evidence type="ECO:0000256" key="1">
    <source>
        <dbReference type="SAM" id="MobiDB-lite"/>
    </source>
</evidence>
<dbReference type="AlphaFoldDB" id="B8AZR7"/>